<protein>
    <submittedName>
        <fullName evidence="2">Uncharacterized protein</fullName>
    </submittedName>
</protein>
<sequence length="72" mass="7397">GVRAFGPERSPAGDRRRFGRHPGAAGGRRLGADGGLHAADPPPRPHRARRSRSAARAALGGEGGGVRRGRGL</sequence>
<dbReference type="EMBL" id="CADCTG010000147">
    <property type="protein sequence ID" value="CAA9243391.1"/>
    <property type="molecule type" value="Genomic_DNA"/>
</dbReference>
<feature type="compositionally biased region" description="Gly residues" evidence="1">
    <location>
        <begin position="24"/>
        <end position="34"/>
    </location>
</feature>
<evidence type="ECO:0000313" key="2">
    <source>
        <dbReference type="EMBL" id="CAA9243391.1"/>
    </source>
</evidence>
<accession>A0A6J4I6L2</accession>
<dbReference type="AlphaFoldDB" id="A0A6J4I6L2"/>
<proteinExistence type="predicted"/>
<evidence type="ECO:0000256" key="1">
    <source>
        <dbReference type="SAM" id="MobiDB-lite"/>
    </source>
</evidence>
<feature type="region of interest" description="Disordered" evidence="1">
    <location>
        <begin position="1"/>
        <end position="72"/>
    </location>
</feature>
<name>A0A6J4I6L2_9PROT</name>
<feature type="non-terminal residue" evidence="2">
    <location>
        <position position="1"/>
    </location>
</feature>
<reference evidence="2" key="1">
    <citation type="submission" date="2020-02" db="EMBL/GenBank/DDBJ databases">
        <authorList>
            <person name="Meier V. D."/>
        </authorList>
    </citation>
    <scope>NUCLEOTIDE SEQUENCE</scope>
    <source>
        <strain evidence="2">AVDCRST_MAG08</strain>
    </source>
</reference>
<feature type="non-terminal residue" evidence="2">
    <location>
        <position position="72"/>
    </location>
</feature>
<gene>
    <name evidence="2" type="ORF">AVDCRST_MAG08-1736</name>
</gene>
<feature type="compositionally biased region" description="Basic residues" evidence="1">
    <location>
        <begin position="44"/>
        <end position="53"/>
    </location>
</feature>
<organism evidence="2">
    <name type="scientific">uncultured Acetobacteraceae bacterium</name>
    <dbReference type="NCBI Taxonomy" id="169975"/>
    <lineage>
        <taxon>Bacteria</taxon>
        <taxon>Pseudomonadati</taxon>
        <taxon>Pseudomonadota</taxon>
        <taxon>Alphaproteobacteria</taxon>
        <taxon>Acetobacterales</taxon>
        <taxon>Acetobacteraceae</taxon>
        <taxon>environmental samples</taxon>
    </lineage>
</organism>